<sequence length="154" mass="16508">MTASSNYASARGHVYTNVQKAAMAVGVVFLLVGILGFIPGVTTNYNLMSFAGHESEAMLFGVFQVSILHNIVHLLFGVAGLAMARSVSGSRNYLIWGGVVYLVLWLYGLIIGHETAANFVPVNTADNWLHFVLGAGMVALGLALTREHREAGRT</sequence>
<evidence type="ECO:0000313" key="3">
    <source>
        <dbReference type="Proteomes" id="UP000544090"/>
    </source>
</evidence>
<dbReference type="EMBL" id="JAAZSQ010000004">
    <property type="protein sequence ID" value="NKX54164.1"/>
    <property type="molecule type" value="Genomic_DNA"/>
</dbReference>
<dbReference type="Pfam" id="PF14325">
    <property type="entry name" value="DUF4383"/>
    <property type="match status" value="1"/>
</dbReference>
<organism evidence="2 3">
    <name type="scientific">Arthrobacter mobilis</name>
    <dbReference type="NCBI Taxonomy" id="2724944"/>
    <lineage>
        <taxon>Bacteria</taxon>
        <taxon>Bacillati</taxon>
        <taxon>Actinomycetota</taxon>
        <taxon>Actinomycetes</taxon>
        <taxon>Micrococcales</taxon>
        <taxon>Micrococcaceae</taxon>
        <taxon>Arthrobacter</taxon>
    </lineage>
</organism>
<reference evidence="2 3" key="1">
    <citation type="submission" date="2020-04" db="EMBL/GenBank/DDBJ databases">
        <title>Arthrobacter sp. nov.</title>
        <authorList>
            <person name="Liu S."/>
        </authorList>
    </citation>
    <scope>NUCLEOTIDE SEQUENCE [LARGE SCALE GENOMIC DNA]</scope>
    <source>
        <strain evidence="2 3">E918</strain>
    </source>
</reference>
<proteinExistence type="predicted"/>
<keyword evidence="1" id="KW-0472">Membrane</keyword>
<gene>
    <name evidence="2" type="ORF">HGG74_06315</name>
</gene>
<feature type="transmembrane region" description="Helical" evidence="1">
    <location>
        <begin position="93"/>
        <end position="113"/>
    </location>
</feature>
<dbReference type="Proteomes" id="UP000544090">
    <property type="component" value="Unassembled WGS sequence"/>
</dbReference>
<evidence type="ECO:0000256" key="1">
    <source>
        <dbReference type="SAM" id="Phobius"/>
    </source>
</evidence>
<keyword evidence="3" id="KW-1185">Reference proteome</keyword>
<feature type="transmembrane region" description="Helical" evidence="1">
    <location>
        <begin position="128"/>
        <end position="145"/>
    </location>
</feature>
<name>A0A7X6HDD2_9MICC</name>
<protein>
    <submittedName>
        <fullName evidence="2">DUF4383 domain-containing protein</fullName>
    </submittedName>
</protein>
<evidence type="ECO:0000313" key="2">
    <source>
        <dbReference type="EMBL" id="NKX54164.1"/>
    </source>
</evidence>
<comment type="caution">
    <text evidence="2">The sequence shown here is derived from an EMBL/GenBank/DDBJ whole genome shotgun (WGS) entry which is preliminary data.</text>
</comment>
<accession>A0A7X6HDD2</accession>
<keyword evidence="1" id="KW-0812">Transmembrane</keyword>
<dbReference type="RefSeq" id="WP_168485513.1">
    <property type="nucleotide sequence ID" value="NZ_JAAZSQ010000004.1"/>
</dbReference>
<keyword evidence="1" id="KW-1133">Transmembrane helix</keyword>
<feature type="transmembrane region" description="Helical" evidence="1">
    <location>
        <begin position="58"/>
        <end position="81"/>
    </location>
</feature>
<feature type="transmembrane region" description="Helical" evidence="1">
    <location>
        <begin position="21"/>
        <end position="38"/>
    </location>
</feature>
<dbReference type="AlphaFoldDB" id="A0A7X6HDD2"/>